<dbReference type="KEGG" id="kak:Kalk_10640"/>
<dbReference type="AlphaFoldDB" id="A0A2K9LKG5"/>
<feature type="domain" description="DUF403" evidence="1">
    <location>
        <begin position="1"/>
        <end position="306"/>
    </location>
</feature>
<organism evidence="2 3">
    <name type="scientific">Ketobacter alkanivorans</name>
    <dbReference type="NCBI Taxonomy" id="1917421"/>
    <lineage>
        <taxon>Bacteria</taxon>
        <taxon>Pseudomonadati</taxon>
        <taxon>Pseudomonadota</taxon>
        <taxon>Gammaproteobacteria</taxon>
        <taxon>Pseudomonadales</taxon>
        <taxon>Ketobacteraceae</taxon>
        <taxon>Ketobacter</taxon>
    </lineage>
</organism>
<dbReference type="InterPro" id="IPR051680">
    <property type="entry name" value="ATP-dep_Glu-Cys_Ligase-2"/>
</dbReference>
<dbReference type="OrthoDB" id="9803532at2"/>
<dbReference type="PANTHER" id="PTHR34595:SF7">
    <property type="entry name" value="SLL1039 PROTEIN"/>
    <property type="match status" value="1"/>
</dbReference>
<evidence type="ECO:0000259" key="1">
    <source>
        <dbReference type="Pfam" id="PF04168"/>
    </source>
</evidence>
<reference evidence="3" key="1">
    <citation type="submission" date="2017-08" db="EMBL/GenBank/DDBJ databases">
        <title>Direct submision.</title>
        <authorList>
            <person name="Kim S.-J."/>
            <person name="Rhee S.-K."/>
        </authorList>
    </citation>
    <scope>NUCLEOTIDE SEQUENCE [LARGE SCALE GENOMIC DNA]</scope>
    <source>
        <strain evidence="3">GI5</strain>
    </source>
</reference>
<evidence type="ECO:0000313" key="3">
    <source>
        <dbReference type="Proteomes" id="UP000235116"/>
    </source>
</evidence>
<dbReference type="RefSeq" id="WP_101894231.1">
    <property type="nucleotide sequence ID" value="NZ_CP022684.1"/>
</dbReference>
<dbReference type="EMBL" id="CP022684">
    <property type="protein sequence ID" value="AUM12849.1"/>
    <property type="molecule type" value="Genomic_DNA"/>
</dbReference>
<evidence type="ECO:0000313" key="2">
    <source>
        <dbReference type="EMBL" id="AUM12849.1"/>
    </source>
</evidence>
<proteinExistence type="predicted"/>
<dbReference type="Proteomes" id="UP000235116">
    <property type="component" value="Chromosome"/>
</dbReference>
<dbReference type="PANTHER" id="PTHR34595">
    <property type="entry name" value="BLR5612 PROTEIN"/>
    <property type="match status" value="1"/>
</dbReference>
<dbReference type="Pfam" id="PF04168">
    <property type="entry name" value="Alpha-E"/>
    <property type="match status" value="1"/>
</dbReference>
<accession>A0A2K9LKG5</accession>
<protein>
    <recommendedName>
        <fullName evidence="1">DUF403 domain-containing protein</fullName>
    </recommendedName>
</protein>
<sequence>MLARVAETLYWMARYMERAENMARLINVNANLILDIPKRTVLGWEPLIDITGTRDIYVKRNDNFEERSVMKYLISDPESPVSIANSLKWARENARTVRDVIPREAWEQINALNHYAKDQLNVAMSKRGRFSYLNEVILRNQTIVGLLSGTVNRDQGYLFIRMGRNIERSDMTSRIIDVRSANLLTEESMELRPFENIQWMSVLKSLTAYQMYRQAMQARIRRSDVVKFLFQSQRFPRSILFCVQQMERCVQELPDYENTLRRIHQAKRLIQGAELQAYDQVMLHDFIDHIQIEMNHIHEALNEQYFLTGRISAQQQQQAS</sequence>
<name>A0A2K9LKG5_9GAMM</name>
<gene>
    <name evidence="2" type="ORF">Kalk_10640</name>
</gene>
<dbReference type="InterPro" id="IPR007296">
    <property type="entry name" value="DUF403"/>
</dbReference>
<keyword evidence="3" id="KW-1185">Reference proteome</keyword>